<proteinExistence type="predicted"/>
<name>A0ABR1RCE8_9PEZI</name>
<organism evidence="1 2">
    <name type="scientific">Apiospora marii</name>
    <dbReference type="NCBI Taxonomy" id="335849"/>
    <lineage>
        <taxon>Eukaryota</taxon>
        <taxon>Fungi</taxon>
        <taxon>Dikarya</taxon>
        <taxon>Ascomycota</taxon>
        <taxon>Pezizomycotina</taxon>
        <taxon>Sordariomycetes</taxon>
        <taxon>Xylariomycetidae</taxon>
        <taxon>Amphisphaeriales</taxon>
        <taxon>Apiosporaceae</taxon>
        <taxon>Apiospora</taxon>
    </lineage>
</organism>
<comment type="caution">
    <text evidence="1">The sequence shown here is derived from an EMBL/GenBank/DDBJ whole genome shotgun (WGS) entry which is preliminary data.</text>
</comment>
<sequence>MCNIKLWRCDAHQNKIHGFRIERCEGCEPVKPAPKGDIAVPETIYVKELHLTQEKGCEGFRFPHPVQWMTTCPFIPSTREDGGN</sequence>
<protein>
    <submittedName>
        <fullName evidence="1">Uncharacterized protein</fullName>
    </submittedName>
</protein>
<evidence type="ECO:0000313" key="1">
    <source>
        <dbReference type="EMBL" id="KAK8008272.1"/>
    </source>
</evidence>
<dbReference type="Proteomes" id="UP001396898">
    <property type="component" value="Unassembled WGS sequence"/>
</dbReference>
<gene>
    <name evidence="1" type="ORF">PG991_010823</name>
</gene>
<evidence type="ECO:0000313" key="2">
    <source>
        <dbReference type="Proteomes" id="UP001396898"/>
    </source>
</evidence>
<keyword evidence="2" id="KW-1185">Reference proteome</keyword>
<dbReference type="EMBL" id="JAQQWI010000016">
    <property type="protein sequence ID" value="KAK8008272.1"/>
    <property type="molecule type" value="Genomic_DNA"/>
</dbReference>
<accession>A0ABR1RCE8</accession>
<reference evidence="1 2" key="1">
    <citation type="submission" date="2023-01" db="EMBL/GenBank/DDBJ databases">
        <title>Analysis of 21 Apiospora genomes using comparative genomics revels a genus with tremendous synthesis potential of carbohydrate active enzymes and secondary metabolites.</title>
        <authorList>
            <person name="Sorensen T."/>
        </authorList>
    </citation>
    <scope>NUCLEOTIDE SEQUENCE [LARGE SCALE GENOMIC DNA]</scope>
    <source>
        <strain evidence="1 2">CBS 20057</strain>
    </source>
</reference>